<reference evidence="1 2" key="1">
    <citation type="submission" date="2021-06" db="EMBL/GenBank/DDBJ databases">
        <title>A haploid diamondback moth (Plutella xylostella L.) genome assembly resolves 31 chromosomes and identifies a diamide resistance mutation.</title>
        <authorList>
            <person name="Ward C.M."/>
            <person name="Perry K.D."/>
            <person name="Baker G."/>
            <person name="Powis K."/>
            <person name="Heckel D.G."/>
            <person name="Baxter S.W."/>
        </authorList>
    </citation>
    <scope>NUCLEOTIDE SEQUENCE [LARGE SCALE GENOMIC DNA]</scope>
    <source>
        <strain evidence="1 2">LV</strain>
        <tissue evidence="1">Single pupa</tissue>
    </source>
</reference>
<name>A0ABQ7Q7Y2_PLUXY</name>
<evidence type="ECO:0000313" key="1">
    <source>
        <dbReference type="EMBL" id="KAG7301352.1"/>
    </source>
</evidence>
<sequence length="107" mass="12544">MDNILFIDNARQHEIETFYEACQRHRDYYRGYPKAYHPLTYFLEPELMWQCPKDMTTVYLSYPGYHVKYKQPVVLPGVTGRTAGMPDLPSRTLAGRYNKAACLAFSR</sequence>
<gene>
    <name evidence="1" type="ORF">JYU34_014288</name>
</gene>
<keyword evidence="2" id="KW-1185">Reference proteome</keyword>
<organism evidence="1 2">
    <name type="scientific">Plutella xylostella</name>
    <name type="common">Diamondback moth</name>
    <name type="synonym">Plutella maculipennis</name>
    <dbReference type="NCBI Taxonomy" id="51655"/>
    <lineage>
        <taxon>Eukaryota</taxon>
        <taxon>Metazoa</taxon>
        <taxon>Ecdysozoa</taxon>
        <taxon>Arthropoda</taxon>
        <taxon>Hexapoda</taxon>
        <taxon>Insecta</taxon>
        <taxon>Pterygota</taxon>
        <taxon>Neoptera</taxon>
        <taxon>Endopterygota</taxon>
        <taxon>Lepidoptera</taxon>
        <taxon>Glossata</taxon>
        <taxon>Ditrysia</taxon>
        <taxon>Yponomeutoidea</taxon>
        <taxon>Plutellidae</taxon>
        <taxon>Plutella</taxon>
    </lineage>
</organism>
<protein>
    <submittedName>
        <fullName evidence="1">Uncharacterized protein</fullName>
    </submittedName>
</protein>
<evidence type="ECO:0000313" key="2">
    <source>
        <dbReference type="Proteomes" id="UP000823941"/>
    </source>
</evidence>
<accession>A0ABQ7Q7Y2</accession>
<proteinExistence type="predicted"/>
<dbReference type="EMBL" id="JAHIBW010000019">
    <property type="protein sequence ID" value="KAG7301352.1"/>
    <property type="molecule type" value="Genomic_DNA"/>
</dbReference>
<dbReference type="Proteomes" id="UP000823941">
    <property type="component" value="Chromosome 19"/>
</dbReference>
<comment type="caution">
    <text evidence="1">The sequence shown here is derived from an EMBL/GenBank/DDBJ whole genome shotgun (WGS) entry which is preliminary data.</text>
</comment>